<dbReference type="Proteomes" id="UP000622552">
    <property type="component" value="Unassembled WGS sequence"/>
</dbReference>
<protein>
    <submittedName>
        <fullName evidence="1">Uridine kinase</fullName>
    </submittedName>
</protein>
<sequence>MDEFELGEFAGRVLVAEPRLGTVRVVAVDGPSGAGKTTFAERLAGAVRARGGRVVVVHLDDLLDGWDDLSTMWPRVEAWLLGPLRAGSVARFRAYDWRVGGFSGVWREARPEEVLVLEGVSSARAVVRPELVASVFLDAPAEVRLARVLDRDGEELREPLLRWAEAERAHFAADGTRDAASVRLESAT</sequence>
<name>A0A8J7GMU4_9ACTN</name>
<comment type="caution">
    <text evidence="1">The sequence shown here is derived from an EMBL/GenBank/DDBJ whole genome shotgun (WGS) entry which is preliminary data.</text>
</comment>
<evidence type="ECO:0000313" key="2">
    <source>
        <dbReference type="Proteomes" id="UP000622552"/>
    </source>
</evidence>
<dbReference type="EMBL" id="JADOUF010000001">
    <property type="protein sequence ID" value="MBG6140710.1"/>
    <property type="molecule type" value="Genomic_DNA"/>
</dbReference>
<gene>
    <name evidence="1" type="ORF">IW245_006904</name>
</gene>
<reference evidence="1" key="1">
    <citation type="submission" date="2020-11" db="EMBL/GenBank/DDBJ databases">
        <title>Sequencing the genomes of 1000 actinobacteria strains.</title>
        <authorList>
            <person name="Klenk H.-P."/>
        </authorList>
    </citation>
    <scope>NUCLEOTIDE SEQUENCE</scope>
    <source>
        <strain evidence="1">DSM 45356</strain>
    </source>
</reference>
<proteinExistence type="predicted"/>
<organism evidence="1 2">
    <name type="scientific">Longispora fulva</name>
    <dbReference type="NCBI Taxonomy" id="619741"/>
    <lineage>
        <taxon>Bacteria</taxon>
        <taxon>Bacillati</taxon>
        <taxon>Actinomycetota</taxon>
        <taxon>Actinomycetes</taxon>
        <taxon>Micromonosporales</taxon>
        <taxon>Micromonosporaceae</taxon>
        <taxon>Longispora</taxon>
    </lineage>
</organism>
<dbReference type="Pfam" id="PF13238">
    <property type="entry name" value="AAA_18"/>
    <property type="match status" value="1"/>
</dbReference>
<dbReference type="InterPro" id="IPR027417">
    <property type="entry name" value="P-loop_NTPase"/>
</dbReference>
<accession>A0A8J7GMU4</accession>
<keyword evidence="2" id="KW-1185">Reference proteome</keyword>
<dbReference type="Gene3D" id="3.40.50.300">
    <property type="entry name" value="P-loop containing nucleotide triphosphate hydrolases"/>
    <property type="match status" value="1"/>
</dbReference>
<dbReference type="GO" id="GO:0016301">
    <property type="term" value="F:kinase activity"/>
    <property type="evidence" value="ECO:0007669"/>
    <property type="project" value="UniProtKB-KW"/>
</dbReference>
<dbReference type="RefSeq" id="WP_233473081.1">
    <property type="nucleotide sequence ID" value="NZ_BONS01000019.1"/>
</dbReference>
<evidence type="ECO:0000313" key="1">
    <source>
        <dbReference type="EMBL" id="MBG6140710.1"/>
    </source>
</evidence>
<keyword evidence="1" id="KW-0418">Kinase</keyword>
<keyword evidence="1" id="KW-0808">Transferase</keyword>
<dbReference type="SUPFAM" id="SSF52540">
    <property type="entry name" value="P-loop containing nucleoside triphosphate hydrolases"/>
    <property type="match status" value="1"/>
</dbReference>
<dbReference type="AlphaFoldDB" id="A0A8J7GMU4"/>